<evidence type="ECO:0000313" key="11">
    <source>
        <dbReference type="EMBL" id="KAG7506642.1"/>
    </source>
</evidence>
<dbReference type="FunFam" id="3.30.420.10:FF:000032">
    <property type="entry name" value="Retrovirus-related Pol polyprotein from transposon 297-like Protein"/>
    <property type="match status" value="1"/>
</dbReference>
<evidence type="ECO:0000256" key="3">
    <source>
        <dbReference type="ARBA" id="ARBA00022801"/>
    </source>
</evidence>
<evidence type="ECO:0000256" key="2">
    <source>
        <dbReference type="ARBA" id="ARBA00022759"/>
    </source>
</evidence>
<dbReference type="InterPro" id="IPR001584">
    <property type="entry name" value="Integrase_cat-core"/>
</dbReference>
<dbReference type="InterPro" id="IPR000477">
    <property type="entry name" value="RT_dom"/>
</dbReference>
<accession>A0AAV6RRL4</accession>
<dbReference type="Pfam" id="PF17921">
    <property type="entry name" value="Integrase_H2C2"/>
    <property type="match status" value="1"/>
</dbReference>
<evidence type="ECO:0000256" key="5">
    <source>
        <dbReference type="ARBA" id="ARBA00022908"/>
    </source>
</evidence>
<dbReference type="CDD" id="cd01647">
    <property type="entry name" value="RT_LTR"/>
    <property type="match status" value="1"/>
</dbReference>
<dbReference type="InterPro" id="IPR054465">
    <property type="entry name" value="Integrase_p58-like_C"/>
</dbReference>
<dbReference type="FunFam" id="1.10.340.70:FF:000001">
    <property type="entry name" value="Retrovirus-related Pol polyprotein from transposon gypsy-like Protein"/>
    <property type="match status" value="1"/>
</dbReference>
<feature type="domain" description="Reverse transcriptase" evidence="9">
    <location>
        <begin position="454"/>
        <end position="633"/>
    </location>
</feature>
<evidence type="ECO:0000256" key="8">
    <source>
        <dbReference type="SAM" id="MobiDB-lite"/>
    </source>
</evidence>
<reference evidence="11 12" key="1">
    <citation type="journal article" date="2021" name="Sci. Rep.">
        <title>Chromosome anchoring in Senegalese sole (Solea senegalensis) reveals sex-associated markers and genome rearrangements in flatfish.</title>
        <authorList>
            <person name="Guerrero-Cozar I."/>
            <person name="Gomez-Garrido J."/>
            <person name="Berbel C."/>
            <person name="Martinez-Blanch J.F."/>
            <person name="Alioto T."/>
            <person name="Claros M.G."/>
            <person name="Gagnaire P.A."/>
            <person name="Manchado M."/>
        </authorList>
    </citation>
    <scope>NUCLEOTIDE SEQUENCE [LARGE SCALE GENOMIC DNA]</scope>
    <source>
        <strain evidence="11">Sse05_10M</strain>
    </source>
</reference>
<dbReference type="FunFam" id="3.30.70.270:FF:000020">
    <property type="entry name" value="Transposon Tf2-6 polyprotein-like Protein"/>
    <property type="match status" value="1"/>
</dbReference>
<feature type="domain" description="Integrase catalytic" evidence="10">
    <location>
        <begin position="1034"/>
        <end position="1193"/>
    </location>
</feature>
<name>A0AAV6RRL4_SOLSE</name>
<protein>
    <recommendedName>
        <fullName evidence="7">Gypsy retrotransposon integrase-like protein 1</fullName>
    </recommendedName>
</protein>
<dbReference type="EMBL" id="JAGKHQ010000010">
    <property type="protein sequence ID" value="KAG7506642.1"/>
    <property type="molecule type" value="Genomic_DNA"/>
</dbReference>
<dbReference type="PANTHER" id="PTHR37984:SF5">
    <property type="entry name" value="PROTEIN NYNRIN-LIKE"/>
    <property type="match status" value="1"/>
</dbReference>
<keyword evidence="12" id="KW-1185">Reference proteome</keyword>
<keyword evidence="4" id="KW-0460">Magnesium</keyword>
<evidence type="ECO:0000256" key="4">
    <source>
        <dbReference type="ARBA" id="ARBA00022842"/>
    </source>
</evidence>
<keyword evidence="5" id="KW-0229">DNA integration</keyword>
<evidence type="ECO:0000313" key="12">
    <source>
        <dbReference type="Proteomes" id="UP000693946"/>
    </source>
</evidence>
<dbReference type="InterPro" id="IPR041577">
    <property type="entry name" value="RT_RNaseH_2"/>
</dbReference>
<dbReference type="CDD" id="cd09274">
    <property type="entry name" value="RNase_HI_RT_Ty3"/>
    <property type="match status" value="1"/>
</dbReference>
<keyword evidence="3" id="KW-0378">Hydrolase</keyword>
<feature type="region of interest" description="Disordered" evidence="8">
    <location>
        <begin position="82"/>
        <end position="102"/>
    </location>
</feature>
<dbReference type="GO" id="GO:0004519">
    <property type="term" value="F:endonuclease activity"/>
    <property type="evidence" value="ECO:0007669"/>
    <property type="project" value="UniProtKB-KW"/>
</dbReference>
<keyword evidence="1" id="KW-0540">Nuclease</keyword>
<evidence type="ECO:0000259" key="9">
    <source>
        <dbReference type="PROSITE" id="PS50878"/>
    </source>
</evidence>
<evidence type="ECO:0000259" key="10">
    <source>
        <dbReference type="PROSITE" id="PS50994"/>
    </source>
</evidence>
<keyword evidence="2" id="KW-0255">Endonuclease</keyword>
<dbReference type="InterPro" id="IPR001969">
    <property type="entry name" value="Aspartic_peptidase_AS"/>
</dbReference>
<evidence type="ECO:0000256" key="6">
    <source>
        <dbReference type="ARBA" id="ARBA00023268"/>
    </source>
</evidence>
<dbReference type="Pfam" id="PF17919">
    <property type="entry name" value="RT_RNaseH_2"/>
    <property type="match status" value="1"/>
</dbReference>
<gene>
    <name evidence="11" type="ORF">JOB18_011464</name>
</gene>
<dbReference type="PROSITE" id="PS50878">
    <property type="entry name" value="RT_POL"/>
    <property type="match status" value="1"/>
</dbReference>
<evidence type="ECO:0000256" key="1">
    <source>
        <dbReference type="ARBA" id="ARBA00022722"/>
    </source>
</evidence>
<dbReference type="InterPro" id="IPR050951">
    <property type="entry name" value="Retrovirus_Pol_polyprotein"/>
</dbReference>
<dbReference type="GO" id="GO:0004190">
    <property type="term" value="F:aspartic-type endopeptidase activity"/>
    <property type="evidence" value="ECO:0007669"/>
    <property type="project" value="InterPro"/>
</dbReference>
<dbReference type="PANTHER" id="PTHR37984">
    <property type="entry name" value="PROTEIN CBG26694"/>
    <property type="match status" value="1"/>
</dbReference>
<proteinExistence type="predicted"/>
<keyword evidence="6" id="KW-0511">Multifunctional enzyme</keyword>
<dbReference type="PROSITE" id="PS00141">
    <property type="entry name" value="ASP_PROTEASE"/>
    <property type="match status" value="1"/>
</dbReference>
<dbReference type="PROSITE" id="PS50994">
    <property type="entry name" value="INTEGRASE"/>
    <property type="match status" value="1"/>
</dbReference>
<organism evidence="11 12">
    <name type="scientific">Solea senegalensis</name>
    <name type="common">Senegalese sole</name>
    <dbReference type="NCBI Taxonomy" id="28829"/>
    <lineage>
        <taxon>Eukaryota</taxon>
        <taxon>Metazoa</taxon>
        <taxon>Chordata</taxon>
        <taxon>Craniata</taxon>
        <taxon>Vertebrata</taxon>
        <taxon>Euteleostomi</taxon>
        <taxon>Actinopterygii</taxon>
        <taxon>Neopterygii</taxon>
        <taxon>Teleostei</taxon>
        <taxon>Neoteleostei</taxon>
        <taxon>Acanthomorphata</taxon>
        <taxon>Carangaria</taxon>
        <taxon>Pleuronectiformes</taxon>
        <taxon>Pleuronectoidei</taxon>
        <taxon>Soleidae</taxon>
        <taxon>Solea</taxon>
    </lineage>
</organism>
<dbReference type="InterPro" id="IPR041588">
    <property type="entry name" value="Integrase_H2C2"/>
</dbReference>
<dbReference type="Proteomes" id="UP000693946">
    <property type="component" value="Linkage Group LG18"/>
</dbReference>
<evidence type="ECO:0000256" key="7">
    <source>
        <dbReference type="ARBA" id="ARBA00039658"/>
    </source>
</evidence>
<sequence>MDKSVYVKREPEEDGVPAEAWRRTAGRGWLFAPGVSRPAVGSSATRAVHDRSVQTAEAAAAVTADGMAVPVGALPALQQRVRMEPQERSPASAGGGGDSERVLEPSLSFPAWKLRYSPVQIQLPVYNGKTDWEAYRAQFELIAGRMEWSPSDMAFFLASKLSEDALMCITMLSPEERGDYGKLVAALSQRFGADMGPWTLQAELSGRHRRTGESLNALYGDIKTLTQRAYADMPLQVRSQMARDRFVGALYPPELRCAVQLAHPSSIEEALRLAVEREAVWSHARDQGGGANAVRAAREVRVPETKPEWVDDLTGLMRTLTTQGVSCLGVVDTGSSVTLVRPDLLPSGTPLQRTEVQLRTVTDQCPSLGGGGQPTEEGRWGECGSDLNEQQRGQLYQLLGEFEECFAKCEGEVGRTHLATHMIETGEARPIKCHPRRLPLVRQEACHKAVTEMLEAGIIEPSDSPWASGVVMVPKKTGGWRLCADYRPLNKVTIKDSYPLPRIDESLDLISGSVWFSSLDLRSGYYQVPLAPESRPKTAFCTGRGLWQFKVMCFGLCNAPATFARLMDKVLADVPREQCLVYLDDILAHGGSFESALEALRRVLERIRAAGLKLHPDKCHFMKREVSFLGHRVTGEGISTMADKVGMVRNWPTPANRRQLKSFIGLASYYRRFVQGFATIAAPLHRLLEKDRSYGWTEECQAAFQHLQRALCEAPVLAPPSPSLAFVLDTDASSEEVGGVLSQVWPEGERVVAYFSKAFEKPEWNYCVTRRELLAVLRSVRHFKYYLCGLPFVVRTDHAALQWLMSFREPKGQIARWLEELQAYDFEIEHRPGTRHTNADALSCRPCAEVGCNFCDRAEGREQGLQEEREEFRAEGQVREVFCGELQTIGPDEWRREQEQDSDLQPVLQWVEAQERPPWEDVGALSRSTKGLWAKFGELRLRQGLLQRAWVAPGGGKTWQLVVPRSRQGAVLEAMHGALGSGHFGATKTLRRLRQGFYWGNYQRDVADFCRRCDECTARKGPTGRSQAPLQQLRAGAPLERVAVDIVGPLPITDRGNRYILTAMDYFSKWPEAYPIADMEAETVADALVEGMFCRFGVPESLHSDQGRNFESRVFAAMCERLGIHKTRTTPLHPQSDGLVERFNRTLGEQLALHVSEHQRDWDRHLPLVLMACRSAVQESTGCSPALLMLGNELRTPVVVAFGHPPDAPGVPPGPEYARRLQDRLETAHQFAREQMQAAERRQKRNYDIRSRGRDFVPGELVWVYEPRRKKGRIPKLDSHWRGPCEVLAKVGEVVYRVRLPAPRRRKVVLHRDRLAPFCDSRYGEPS</sequence>
<dbReference type="GO" id="GO:0006508">
    <property type="term" value="P:proteolysis"/>
    <property type="evidence" value="ECO:0007669"/>
    <property type="project" value="InterPro"/>
</dbReference>
<dbReference type="GO" id="GO:0015074">
    <property type="term" value="P:DNA integration"/>
    <property type="evidence" value="ECO:0007669"/>
    <property type="project" value="UniProtKB-KW"/>
</dbReference>
<dbReference type="Pfam" id="PF00078">
    <property type="entry name" value="RVT_1"/>
    <property type="match status" value="1"/>
</dbReference>
<dbReference type="Pfam" id="PF22938">
    <property type="entry name" value="Integrase_p58_C"/>
    <property type="match status" value="1"/>
</dbReference>
<dbReference type="Pfam" id="PF00665">
    <property type="entry name" value="rve"/>
    <property type="match status" value="1"/>
</dbReference>
<comment type="caution">
    <text evidence="11">The sequence shown here is derived from an EMBL/GenBank/DDBJ whole genome shotgun (WGS) entry which is preliminary data.</text>
</comment>